<keyword evidence="1" id="KW-0732">Signal</keyword>
<dbReference type="EMBL" id="LOCL01000038">
    <property type="protein sequence ID" value="KUF16588.1"/>
    <property type="molecule type" value="Genomic_DNA"/>
</dbReference>
<reference evidence="2 3" key="1">
    <citation type="submission" date="2015-12" db="EMBL/GenBank/DDBJ databases">
        <title>Draft genome sequence of Streptomyces silvensis ATCC 53525, a producer of novel hormone antagonists.</title>
        <authorList>
            <person name="Johnston C.W."/>
            <person name="Li Y."/>
            <person name="Magarvey N.A."/>
        </authorList>
    </citation>
    <scope>NUCLEOTIDE SEQUENCE [LARGE SCALE GENOMIC DNA]</scope>
    <source>
        <strain evidence="2 3">ATCC 53525</strain>
    </source>
</reference>
<protein>
    <recommendedName>
        <fullName evidence="4">Beta/gamma crystallin 'Greek key' domain-containing protein</fullName>
    </recommendedName>
</protein>
<proteinExistence type="predicted"/>
<comment type="caution">
    <text evidence="2">The sequence shown here is derived from an EMBL/GenBank/DDBJ whole genome shotgun (WGS) entry which is preliminary data.</text>
</comment>
<feature type="signal peptide" evidence="1">
    <location>
        <begin position="1"/>
        <end position="34"/>
    </location>
</feature>
<evidence type="ECO:0000256" key="1">
    <source>
        <dbReference type="SAM" id="SignalP"/>
    </source>
</evidence>
<dbReference type="Gene3D" id="2.60.20.10">
    <property type="entry name" value="Crystallins"/>
    <property type="match status" value="1"/>
</dbReference>
<evidence type="ECO:0000313" key="3">
    <source>
        <dbReference type="Proteomes" id="UP000054804"/>
    </source>
</evidence>
<evidence type="ECO:0000313" key="2">
    <source>
        <dbReference type="EMBL" id="KUF16588.1"/>
    </source>
</evidence>
<dbReference type="Proteomes" id="UP000054804">
    <property type="component" value="Unassembled WGS sequence"/>
</dbReference>
<feature type="chain" id="PRO_5006936945" description="Beta/gamma crystallin 'Greek key' domain-containing protein" evidence="1">
    <location>
        <begin position="35"/>
        <end position="135"/>
    </location>
</feature>
<dbReference type="OrthoDB" id="597632at2"/>
<gene>
    <name evidence="2" type="ORF">AT728_12520</name>
</gene>
<name>A0A0W7X167_9ACTN</name>
<keyword evidence="3" id="KW-1185">Reference proteome</keyword>
<sequence>MVRKTSDSTRRGATSLFVTLVAASVLAVPAVASAAQPGGADASGERVGSGQRGATASAVLFDDRNFSDNGPSQGVAGPGCQNVARPKVTSSIRTSNKLKVWAGRNCSGASKVINGDIANLATIGFDNRIVSLRFL</sequence>
<dbReference type="RefSeq" id="WP_058849404.1">
    <property type="nucleotide sequence ID" value="NZ_LOCL01000038.1"/>
</dbReference>
<organism evidence="2 3">
    <name type="scientific">Streptomyces silvensis</name>
    <dbReference type="NCBI Taxonomy" id="1765722"/>
    <lineage>
        <taxon>Bacteria</taxon>
        <taxon>Bacillati</taxon>
        <taxon>Actinomycetota</taxon>
        <taxon>Actinomycetes</taxon>
        <taxon>Kitasatosporales</taxon>
        <taxon>Streptomycetaceae</taxon>
        <taxon>Streptomyces</taxon>
    </lineage>
</organism>
<accession>A0A0W7X167</accession>
<evidence type="ECO:0008006" key="4">
    <source>
        <dbReference type="Google" id="ProtNLM"/>
    </source>
</evidence>
<dbReference type="AlphaFoldDB" id="A0A0W7X167"/>